<accession>A0A914HTC4</accession>
<dbReference type="AlphaFoldDB" id="A0A914HTC4"/>
<reference evidence="2" key="1">
    <citation type="submission" date="2022-11" db="UniProtKB">
        <authorList>
            <consortium name="WormBaseParasite"/>
        </authorList>
    </citation>
    <scope>IDENTIFICATION</scope>
</reference>
<sequence>MHFLNSKNKCSNNCISTNLRNAVLFVLLHIFLEKRGIPTIPGQHKRPEYFLYTSGCLNLTRPDLAMLRAQIPVQNGATNDAKSLGNETQLCEAFNYLF</sequence>
<keyword evidence="1" id="KW-1185">Reference proteome</keyword>
<name>A0A914HTC4_GLORO</name>
<dbReference type="Proteomes" id="UP000887572">
    <property type="component" value="Unplaced"/>
</dbReference>
<protein>
    <submittedName>
        <fullName evidence="2">Uncharacterized protein</fullName>
    </submittedName>
</protein>
<organism evidence="1 2">
    <name type="scientific">Globodera rostochiensis</name>
    <name type="common">Golden nematode worm</name>
    <name type="synonym">Heterodera rostochiensis</name>
    <dbReference type="NCBI Taxonomy" id="31243"/>
    <lineage>
        <taxon>Eukaryota</taxon>
        <taxon>Metazoa</taxon>
        <taxon>Ecdysozoa</taxon>
        <taxon>Nematoda</taxon>
        <taxon>Chromadorea</taxon>
        <taxon>Rhabditida</taxon>
        <taxon>Tylenchina</taxon>
        <taxon>Tylenchomorpha</taxon>
        <taxon>Tylenchoidea</taxon>
        <taxon>Heteroderidae</taxon>
        <taxon>Heteroderinae</taxon>
        <taxon>Globodera</taxon>
    </lineage>
</organism>
<dbReference type="WBParaSite" id="Gr19_v10_g3574.t1">
    <property type="protein sequence ID" value="Gr19_v10_g3574.t1"/>
    <property type="gene ID" value="Gr19_v10_g3574"/>
</dbReference>
<evidence type="ECO:0000313" key="1">
    <source>
        <dbReference type="Proteomes" id="UP000887572"/>
    </source>
</evidence>
<proteinExistence type="predicted"/>
<evidence type="ECO:0000313" key="2">
    <source>
        <dbReference type="WBParaSite" id="Gr19_v10_g3574.t1"/>
    </source>
</evidence>